<keyword evidence="1" id="KW-0378">Hydrolase</keyword>
<dbReference type="PANTHER" id="PTHR18901:SF38">
    <property type="entry name" value="PSEUDOURIDINE-5'-PHOSPHATASE"/>
    <property type="match status" value="1"/>
</dbReference>
<dbReference type="Gene3D" id="3.40.50.1000">
    <property type="entry name" value="HAD superfamily/HAD-like"/>
    <property type="match status" value="1"/>
</dbReference>
<dbReference type="EC" id="3.1.3.-" evidence="1"/>
<protein>
    <submittedName>
        <fullName evidence="1">HAD family hydrolase</fullName>
        <ecNumber evidence="1">3.1.3.-</ecNumber>
    </submittedName>
</protein>
<dbReference type="EMBL" id="JBDPGJ010000001">
    <property type="protein sequence ID" value="MEX0404700.1"/>
    <property type="molecule type" value="Genomic_DNA"/>
</dbReference>
<dbReference type="NCBIfam" id="TIGR01509">
    <property type="entry name" value="HAD-SF-IA-v3"/>
    <property type="match status" value="1"/>
</dbReference>
<evidence type="ECO:0000313" key="2">
    <source>
        <dbReference type="Proteomes" id="UP001556692"/>
    </source>
</evidence>
<dbReference type="SFLD" id="SFLDG01129">
    <property type="entry name" value="C1.5:_HAD__Beta-PGM__Phosphata"/>
    <property type="match status" value="1"/>
</dbReference>
<dbReference type="SFLD" id="SFLDS00003">
    <property type="entry name" value="Haloacid_Dehalogenase"/>
    <property type="match status" value="1"/>
</dbReference>
<dbReference type="InterPro" id="IPR036412">
    <property type="entry name" value="HAD-like_sf"/>
</dbReference>
<dbReference type="Proteomes" id="UP001556692">
    <property type="component" value="Unassembled WGS sequence"/>
</dbReference>
<sequence>MFSATASHSAGLQVGCELVIFDCDGVLIDSEVISARTLIRQLGLVGVNVDFAHVQRHFLGRSWSKVAAEIRQTHGLDLTTDFEGNYRSELLKAYETELKTMPGVERVLGGLAVPFCAATSSSPARVRRSLEISALASFFGDRVFTASQVEHGKPAPDLFLLAARSMGVTPDRCLVIEDSLAGIAAARAAGMEVWCFAGGSHFQPTLFHGDPAFDGITTFDKWDQFFQMAPGLGRGEWGSSGS</sequence>
<comment type="caution">
    <text evidence="1">The sequence shown here is derived from an EMBL/GenBank/DDBJ whole genome shotgun (WGS) entry which is preliminary data.</text>
</comment>
<dbReference type="PANTHER" id="PTHR18901">
    <property type="entry name" value="2-DEOXYGLUCOSE-6-PHOSPHATE PHOSPHATASE 2"/>
    <property type="match status" value="1"/>
</dbReference>
<reference evidence="1 2" key="1">
    <citation type="submission" date="2024-05" db="EMBL/GenBank/DDBJ databases">
        <authorList>
            <person name="Jiang F."/>
        </authorList>
    </citation>
    <scope>NUCLEOTIDE SEQUENCE [LARGE SCALE GENOMIC DNA]</scope>
    <source>
        <strain evidence="1 2">LZ166</strain>
    </source>
</reference>
<evidence type="ECO:0000313" key="1">
    <source>
        <dbReference type="EMBL" id="MEX0404700.1"/>
    </source>
</evidence>
<name>A0ABV3SD78_9HYPH</name>
<gene>
    <name evidence="1" type="ORF">ABGN05_03380</name>
</gene>
<dbReference type="CDD" id="cd07526">
    <property type="entry name" value="HAD_BPGM_like"/>
    <property type="match status" value="1"/>
</dbReference>
<organism evidence="1 2">
    <name type="scientific">Aquibium pacificus</name>
    <dbReference type="NCBI Taxonomy" id="3153579"/>
    <lineage>
        <taxon>Bacteria</taxon>
        <taxon>Pseudomonadati</taxon>
        <taxon>Pseudomonadota</taxon>
        <taxon>Alphaproteobacteria</taxon>
        <taxon>Hyphomicrobiales</taxon>
        <taxon>Phyllobacteriaceae</taxon>
        <taxon>Aquibium</taxon>
    </lineage>
</organism>
<dbReference type="Gene3D" id="1.10.150.240">
    <property type="entry name" value="Putative phosphatase, domain 2"/>
    <property type="match status" value="1"/>
</dbReference>
<dbReference type="GO" id="GO:0016787">
    <property type="term" value="F:hydrolase activity"/>
    <property type="evidence" value="ECO:0007669"/>
    <property type="project" value="UniProtKB-KW"/>
</dbReference>
<proteinExistence type="predicted"/>
<dbReference type="RefSeq" id="WP_367952574.1">
    <property type="nucleotide sequence ID" value="NZ_JBDPGJ010000001.1"/>
</dbReference>
<dbReference type="InterPro" id="IPR023214">
    <property type="entry name" value="HAD_sf"/>
</dbReference>
<dbReference type="Pfam" id="PF00702">
    <property type="entry name" value="Hydrolase"/>
    <property type="match status" value="1"/>
</dbReference>
<dbReference type="InterPro" id="IPR006439">
    <property type="entry name" value="HAD-SF_hydro_IA"/>
</dbReference>
<accession>A0ABV3SD78</accession>
<dbReference type="SUPFAM" id="SSF56784">
    <property type="entry name" value="HAD-like"/>
    <property type="match status" value="1"/>
</dbReference>
<keyword evidence="2" id="KW-1185">Reference proteome</keyword>
<dbReference type="InterPro" id="IPR023198">
    <property type="entry name" value="PGP-like_dom2"/>
</dbReference>